<evidence type="ECO:0000313" key="1">
    <source>
        <dbReference type="EMBL" id="XDK31643.1"/>
    </source>
</evidence>
<gene>
    <name evidence="1" type="ORF">AB4Y30_11460</name>
</gene>
<accession>A0AB39HML1</accession>
<name>A0AB39HML1_9BACI</name>
<dbReference type="RefSeq" id="WP_368652369.1">
    <property type="nucleotide sequence ID" value="NZ_CP162599.1"/>
</dbReference>
<proteinExistence type="predicted"/>
<protein>
    <submittedName>
        <fullName evidence="1">HK97-gp10 family putative phage morphogenesis protein</fullName>
    </submittedName>
</protein>
<organism evidence="1">
    <name type="scientific">Ornithinibacillus sp. 4-3</name>
    <dbReference type="NCBI Taxonomy" id="3231488"/>
    <lineage>
        <taxon>Bacteria</taxon>
        <taxon>Bacillati</taxon>
        <taxon>Bacillota</taxon>
        <taxon>Bacilli</taxon>
        <taxon>Bacillales</taxon>
        <taxon>Bacillaceae</taxon>
        <taxon>Ornithinibacillus</taxon>
    </lineage>
</organism>
<dbReference type="EMBL" id="CP162599">
    <property type="protein sequence ID" value="XDK31643.1"/>
    <property type="molecule type" value="Genomic_DNA"/>
</dbReference>
<dbReference type="NCBIfam" id="TIGR01725">
    <property type="entry name" value="phge_HK97_gp10"/>
    <property type="match status" value="1"/>
</dbReference>
<dbReference type="InterPro" id="IPR010064">
    <property type="entry name" value="HK97-gp10_tail"/>
</dbReference>
<reference evidence="1" key="1">
    <citation type="submission" date="2024-07" db="EMBL/GenBank/DDBJ databases">
        <title>Halotolerant mesophilic bacterium Ornithinibacillus sp. 4-3, sp. nov., isolated from soil.</title>
        <authorList>
            <person name="Sidarenka A.V."/>
            <person name="Guliayeva D.E."/>
            <person name="Leanovich S.I."/>
            <person name="Hileuskaya K.S."/>
            <person name="Akhremchuk A.E."/>
            <person name="Sikolenko M.A."/>
            <person name="Valentovich L.N."/>
        </authorList>
    </citation>
    <scope>NUCLEOTIDE SEQUENCE</scope>
    <source>
        <strain evidence="1">4-3</strain>
    </source>
</reference>
<dbReference type="Pfam" id="PF04883">
    <property type="entry name" value="HK97-gp10_like"/>
    <property type="match status" value="1"/>
</dbReference>
<dbReference type="AlphaFoldDB" id="A0AB39HML1"/>
<sequence>MKLNVVGMEDLLSSFAKMEGPTLQRIEREAVQAGAKHVQRIQERNWNRSYKSGEHVKDAITIGRAFETEEGTAINVGPKMSLRWRAKFVEYGTSRQAPQAPVAKSGQQAELIATNAMIRVLERVVK</sequence>